<accession>A0A367JXG9</accession>
<organism evidence="3 4">
    <name type="scientific">Rhizopus stolonifer</name>
    <name type="common">Rhizopus nigricans</name>
    <dbReference type="NCBI Taxonomy" id="4846"/>
    <lineage>
        <taxon>Eukaryota</taxon>
        <taxon>Fungi</taxon>
        <taxon>Fungi incertae sedis</taxon>
        <taxon>Mucoromycota</taxon>
        <taxon>Mucoromycotina</taxon>
        <taxon>Mucoromycetes</taxon>
        <taxon>Mucorales</taxon>
        <taxon>Mucorineae</taxon>
        <taxon>Rhizopodaceae</taxon>
        <taxon>Rhizopus</taxon>
    </lineage>
</organism>
<feature type="coiled-coil region" evidence="1">
    <location>
        <begin position="33"/>
        <end position="60"/>
    </location>
</feature>
<name>A0A367JXG9_RHIST</name>
<protein>
    <submittedName>
        <fullName evidence="3">Uncharacterized protein</fullName>
    </submittedName>
</protein>
<proteinExistence type="predicted"/>
<comment type="caution">
    <text evidence="3">The sequence shown here is derived from an EMBL/GenBank/DDBJ whole genome shotgun (WGS) entry which is preliminary data.</text>
</comment>
<feature type="compositionally biased region" description="Basic residues" evidence="2">
    <location>
        <begin position="10"/>
        <end position="20"/>
    </location>
</feature>
<sequence length="404" mass="45982">MLSAGMSEHKSKKSFKKITKKKSEQISPIHPHIEHIQAEINLLQAELDELEAKGTETTNEEETKKKITKACLERYQNTLIKLTDSAIKDKLRIYHENHIEREIKYKVENQTLALLQFLYVYRLAQFGLFSVIQVDNATDKLLAVTDLNDQLIGASVYASKDPYFKTRSSKRKFVFETLKKFETGSEERVTTGNDVTFKQLKALFDDIWSNTIDEQKALDKVKSNDATWLAVPAHEAENGIVESSTSTDLKNARVEQQKDEDHVDQNGHEKSVDNLLNKKNGEAGSKTEHDENNSTETKEEEHEAQTEESCLQDNNTEKTAETEHEDASYDESDKKSAESDPLDNSWRCRSSDGFSERGRGSSTRGFKRGWGRGRFTRGRGMRGAPRGRGRGRGYDNRDEYTAAE</sequence>
<dbReference type="STRING" id="4846.A0A367JXG9"/>
<feature type="compositionally biased region" description="Basic residues" evidence="2">
    <location>
        <begin position="365"/>
        <end position="391"/>
    </location>
</feature>
<dbReference type="Proteomes" id="UP000253551">
    <property type="component" value="Unassembled WGS sequence"/>
</dbReference>
<feature type="compositionally biased region" description="Basic and acidic residues" evidence="2">
    <location>
        <begin position="392"/>
        <end position="404"/>
    </location>
</feature>
<feature type="region of interest" description="Disordered" evidence="2">
    <location>
        <begin position="1"/>
        <end position="25"/>
    </location>
</feature>
<keyword evidence="1" id="KW-0175">Coiled coil</keyword>
<keyword evidence="4" id="KW-1185">Reference proteome</keyword>
<dbReference type="EMBL" id="PJQM01002533">
    <property type="protein sequence ID" value="RCH94636.1"/>
    <property type="molecule type" value="Genomic_DNA"/>
</dbReference>
<evidence type="ECO:0000256" key="1">
    <source>
        <dbReference type="SAM" id="Coils"/>
    </source>
</evidence>
<feature type="compositionally biased region" description="Basic and acidic residues" evidence="2">
    <location>
        <begin position="279"/>
        <end position="305"/>
    </location>
</feature>
<evidence type="ECO:0000256" key="2">
    <source>
        <dbReference type="SAM" id="MobiDB-lite"/>
    </source>
</evidence>
<feature type="compositionally biased region" description="Basic and acidic residues" evidence="2">
    <location>
        <begin position="250"/>
        <end position="272"/>
    </location>
</feature>
<dbReference type="OrthoDB" id="2281123at2759"/>
<gene>
    <name evidence="3" type="ORF">CU098_008359</name>
</gene>
<feature type="compositionally biased region" description="Basic and acidic residues" evidence="2">
    <location>
        <begin position="315"/>
        <end position="338"/>
    </location>
</feature>
<dbReference type="AlphaFoldDB" id="A0A367JXG9"/>
<reference evidence="3 4" key="1">
    <citation type="journal article" date="2018" name="G3 (Bethesda)">
        <title>Phylogenetic and Phylogenomic Definition of Rhizopus Species.</title>
        <authorList>
            <person name="Gryganskyi A.P."/>
            <person name="Golan J."/>
            <person name="Dolatabadi S."/>
            <person name="Mondo S."/>
            <person name="Robb S."/>
            <person name="Idnurm A."/>
            <person name="Muszewska A."/>
            <person name="Steczkiewicz K."/>
            <person name="Masonjones S."/>
            <person name="Liao H.L."/>
            <person name="Gajdeczka M.T."/>
            <person name="Anike F."/>
            <person name="Vuek A."/>
            <person name="Anishchenko I.M."/>
            <person name="Voigt K."/>
            <person name="de Hoog G.S."/>
            <person name="Smith M.E."/>
            <person name="Heitman J."/>
            <person name="Vilgalys R."/>
            <person name="Stajich J.E."/>
        </authorList>
    </citation>
    <scope>NUCLEOTIDE SEQUENCE [LARGE SCALE GENOMIC DNA]</scope>
    <source>
        <strain evidence="3 4">LSU 92-RS-03</strain>
    </source>
</reference>
<evidence type="ECO:0000313" key="4">
    <source>
        <dbReference type="Proteomes" id="UP000253551"/>
    </source>
</evidence>
<feature type="region of interest" description="Disordered" evidence="2">
    <location>
        <begin position="239"/>
        <end position="404"/>
    </location>
</feature>
<evidence type="ECO:0000313" key="3">
    <source>
        <dbReference type="EMBL" id="RCH94636.1"/>
    </source>
</evidence>